<gene>
    <name evidence="2" type="ORF">RSSM_04013</name>
</gene>
<keyword evidence="3" id="KW-1185">Reference proteome</keyword>
<dbReference type="Proteomes" id="UP000011885">
    <property type="component" value="Unassembled WGS sequence"/>
</dbReference>
<feature type="compositionally biased region" description="Basic and acidic residues" evidence="1">
    <location>
        <begin position="1"/>
        <end position="23"/>
    </location>
</feature>
<dbReference type="EMBL" id="ANOH01000274">
    <property type="protein sequence ID" value="EMI54542.1"/>
    <property type="molecule type" value="Genomic_DNA"/>
</dbReference>
<name>M5TZA2_9BACT</name>
<organism evidence="2 3">
    <name type="scientific">Rhodopirellula sallentina SM41</name>
    <dbReference type="NCBI Taxonomy" id="1263870"/>
    <lineage>
        <taxon>Bacteria</taxon>
        <taxon>Pseudomonadati</taxon>
        <taxon>Planctomycetota</taxon>
        <taxon>Planctomycetia</taxon>
        <taxon>Pirellulales</taxon>
        <taxon>Pirellulaceae</taxon>
        <taxon>Rhodopirellula</taxon>
    </lineage>
</organism>
<evidence type="ECO:0000256" key="1">
    <source>
        <dbReference type="SAM" id="MobiDB-lite"/>
    </source>
</evidence>
<accession>M5TZA2</accession>
<evidence type="ECO:0000313" key="3">
    <source>
        <dbReference type="Proteomes" id="UP000011885"/>
    </source>
</evidence>
<proteinExistence type="predicted"/>
<protein>
    <submittedName>
        <fullName evidence="2">Uncharacterized protein</fullName>
    </submittedName>
</protein>
<reference evidence="2 3" key="1">
    <citation type="journal article" date="2013" name="Mar. Genomics">
        <title>Expression of sulfatases in Rhodopirellula baltica and the diversity of sulfatases in the genus Rhodopirellula.</title>
        <authorList>
            <person name="Wegner C.E."/>
            <person name="Richter-Heitmann T."/>
            <person name="Klindworth A."/>
            <person name="Klockow C."/>
            <person name="Richter M."/>
            <person name="Achstetter T."/>
            <person name="Glockner F.O."/>
            <person name="Harder J."/>
        </authorList>
    </citation>
    <scope>NUCLEOTIDE SEQUENCE [LARGE SCALE GENOMIC DNA]</scope>
    <source>
        <strain evidence="2 3">SM41</strain>
    </source>
</reference>
<sequence>MKTQKGKKEMQKQNHADQPKDLDSVSSRCSTLRVLADRFLNAGNKTDHWDAAVAVVAAWRHENPDDDEQIISQVWLESVGFTKRSGPGWKSTHFKRSIAGELSVCSQFGNVWWNQEHIRFCRTRGEVRRLVSAMGLDA</sequence>
<feature type="region of interest" description="Disordered" evidence="1">
    <location>
        <begin position="1"/>
        <end position="24"/>
    </location>
</feature>
<comment type="caution">
    <text evidence="2">The sequence shown here is derived from an EMBL/GenBank/DDBJ whole genome shotgun (WGS) entry which is preliminary data.</text>
</comment>
<evidence type="ECO:0000313" key="2">
    <source>
        <dbReference type="EMBL" id="EMI54542.1"/>
    </source>
</evidence>
<dbReference type="AlphaFoldDB" id="M5TZA2"/>